<dbReference type="EMBL" id="JABBGK010000005">
    <property type="protein sequence ID" value="NML76193.1"/>
    <property type="molecule type" value="Genomic_DNA"/>
</dbReference>
<dbReference type="InterPro" id="IPR000944">
    <property type="entry name" value="Tscrpt_reg_Rrf2"/>
</dbReference>
<organism evidence="2 3">
    <name type="scientific">Rhizobium terricola</name>
    <dbReference type="NCBI Taxonomy" id="2728849"/>
    <lineage>
        <taxon>Bacteria</taxon>
        <taxon>Pseudomonadati</taxon>
        <taxon>Pseudomonadota</taxon>
        <taxon>Alphaproteobacteria</taxon>
        <taxon>Hyphomicrobiales</taxon>
        <taxon>Rhizobiaceae</taxon>
        <taxon>Rhizobium/Agrobacterium group</taxon>
        <taxon>Rhizobium</taxon>
    </lineage>
</organism>
<dbReference type="GO" id="GO:0005829">
    <property type="term" value="C:cytosol"/>
    <property type="evidence" value="ECO:0007669"/>
    <property type="project" value="TreeGrafter"/>
</dbReference>
<dbReference type="Proteomes" id="UP000541470">
    <property type="component" value="Unassembled WGS sequence"/>
</dbReference>
<name>A0A7Y0AZC6_9HYPH</name>
<gene>
    <name evidence="2" type="ORF">HHL25_18825</name>
</gene>
<dbReference type="GO" id="GO:0003677">
    <property type="term" value="F:DNA binding"/>
    <property type="evidence" value="ECO:0007669"/>
    <property type="project" value="UniProtKB-KW"/>
</dbReference>
<dbReference type="Pfam" id="PF02082">
    <property type="entry name" value="Rrf2"/>
    <property type="match status" value="1"/>
</dbReference>
<evidence type="ECO:0000313" key="3">
    <source>
        <dbReference type="Proteomes" id="UP000541470"/>
    </source>
</evidence>
<sequence>MRLTTRTNLAIRTLMFCAVNAHIVVRKSDIAAAYNASENHLGQVIRILGQHDLIATIRGRHGGLQLMRAPADINIGSVFRLFEADVPFAECFSPANTCPLVQACRLRNAIRDAVEAFYASLDKVRLSDLVECNDRLTALLHFPAAQVCTLPRRNSRLPSR</sequence>
<dbReference type="PANTHER" id="PTHR33221:SF4">
    <property type="entry name" value="HTH-TYPE TRANSCRIPTIONAL REPRESSOR NSRR"/>
    <property type="match status" value="1"/>
</dbReference>
<dbReference type="GO" id="GO:0003700">
    <property type="term" value="F:DNA-binding transcription factor activity"/>
    <property type="evidence" value="ECO:0007669"/>
    <property type="project" value="TreeGrafter"/>
</dbReference>
<comment type="caution">
    <text evidence="2">The sequence shown here is derived from an EMBL/GenBank/DDBJ whole genome shotgun (WGS) entry which is preliminary data.</text>
</comment>
<dbReference type="PROSITE" id="PS51197">
    <property type="entry name" value="HTH_RRF2_2"/>
    <property type="match status" value="1"/>
</dbReference>
<evidence type="ECO:0000256" key="1">
    <source>
        <dbReference type="ARBA" id="ARBA00023125"/>
    </source>
</evidence>
<keyword evidence="3" id="KW-1185">Reference proteome</keyword>
<dbReference type="SUPFAM" id="SSF46785">
    <property type="entry name" value="Winged helix' DNA-binding domain"/>
    <property type="match status" value="1"/>
</dbReference>
<dbReference type="NCBIfam" id="TIGR00738">
    <property type="entry name" value="rrf2_super"/>
    <property type="match status" value="1"/>
</dbReference>
<dbReference type="InterPro" id="IPR036390">
    <property type="entry name" value="WH_DNA-bd_sf"/>
</dbReference>
<dbReference type="AlphaFoldDB" id="A0A7Y0AZC6"/>
<evidence type="ECO:0000313" key="2">
    <source>
        <dbReference type="EMBL" id="NML76193.1"/>
    </source>
</evidence>
<dbReference type="RefSeq" id="WP_169594575.1">
    <property type="nucleotide sequence ID" value="NZ_JABBGK010000005.1"/>
</dbReference>
<reference evidence="2 3" key="1">
    <citation type="submission" date="2020-04" db="EMBL/GenBank/DDBJ databases">
        <title>Rhizobium sp. S-51 isolated from soil.</title>
        <authorList>
            <person name="Dahal R.H."/>
        </authorList>
    </citation>
    <scope>NUCLEOTIDE SEQUENCE [LARGE SCALE GENOMIC DNA]</scope>
    <source>
        <strain evidence="2 3">S-51</strain>
    </source>
</reference>
<dbReference type="Gene3D" id="1.10.10.10">
    <property type="entry name" value="Winged helix-like DNA-binding domain superfamily/Winged helix DNA-binding domain"/>
    <property type="match status" value="1"/>
</dbReference>
<dbReference type="InterPro" id="IPR036388">
    <property type="entry name" value="WH-like_DNA-bd_sf"/>
</dbReference>
<keyword evidence="1" id="KW-0238">DNA-binding</keyword>
<accession>A0A7Y0AZC6</accession>
<proteinExistence type="predicted"/>
<protein>
    <submittedName>
        <fullName evidence="2">Rrf2 family transcriptional regulator</fullName>
    </submittedName>
</protein>
<dbReference type="PANTHER" id="PTHR33221">
    <property type="entry name" value="WINGED HELIX-TURN-HELIX TRANSCRIPTIONAL REGULATOR, RRF2 FAMILY"/>
    <property type="match status" value="1"/>
</dbReference>